<dbReference type="KEGG" id="swp:swp_0411"/>
<evidence type="ECO:0000256" key="3">
    <source>
        <dbReference type="ARBA" id="ARBA00022842"/>
    </source>
</evidence>
<accession>B8CHW7</accession>
<dbReference type="SFLD" id="SFLDG01129">
    <property type="entry name" value="C1.5:_HAD__Beta-PGM__Phosphata"/>
    <property type="match status" value="1"/>
</dbReference>
<dbReference type="STRING" id="225849.swp_0411"/>
<proteinExistence type="predicted"/>
<name>B8CHW7_SHEPW</name>
<dbReference type="HOGENOM" id="CLU_045011_8_2_6"/>
<dbReference type="SFLD" id="SFLDS00003">
    <property type="entry name" value="Haloacid_Dehalogenase"/>
    <property type="match status" value="1"/>
</dbReference>
<dbReference type="GO" id="GO:0009231">
    <property type="term" value="P:riboflavin biosynthetic process"/>
    <property type="evidence" value="ECO:0007669"/>
    <property type="project" value="TreeGrafter"/>
</dbReference>
<dbReference type="Proteomes" id="UP000000753">
    <property type="component" value="Chromosome"/>
</dbReference>
<gene>
    <name evidence="4" type="ordered locus">swp_0411</name>
</gene>
<dbReference type="PANTHER" id="PTHR46470:SF4">
    <property type="entry name" value="5-AMINO-6-(5-PHOSPHO-D-RIBITYLAMINO)URACIL PHOSPHATASE YIGB"/>
    <property type="match status" value="1"/>
</dbReference>
<evidence type="ECO:0000256" key="2">
    <source>
        <dbReference type="ARBA" id="ARBA00022801"/>
    </source>
</evidence>
<comment type="cofactor">
    <cofactor evidence="1">
        <name>Mg(2+)</name>
        <dbReference type="ChEBI" id="CHEBI:18420"/>
    </cofactor>
</comment>
<dbReference type="NCBIfam" id="TIGR01549">
    <property type="entry name" value="HAD-SF-IA-v1"/>
    <property type="match status" value="1"/>
</dbReference>
<organism evidence="4 5">
    <name type="scientific">Shewanella piezotolerans (strain WP3 / JCM 13877)</name>
    <dbReference type="NCBI Taxonomy" id="225849"/>
    <lineage>
        <taxon>Bacteria</taxon>
        <taxon>Pseudomonadati</taxon>
        <taxon>Pseudomonadota</taxon>
        <taxon>Gammaproteobacteria</taxon>
        <taxon>Alteromonadales</taxon>
        <taxon>Shewanellaceae</taxon>
        <taxon>Shewanella</taxon>
    </lineage>
</organism>
<dbReference type="SUPFAM" id="SSF56784">
    <property type="entry name" value="HAD-like"/>
    <property type="match status" value="1"/>
</dbReference>
<dbReference type="PANTHER" id="PTHR46470">
    <property type="entry name" value="N-ACYLNEURAMINATE-9-PHOSPHATASE"/>
    <property type="match status" value="1"/>
</dbReference>
<reference evidence="4 5" key="1">
    <citation type="journal article" date="2008" name="PLoS ONE">
        <title>Environmental adaptation: genomic analysis of the piezotolerant and psychrotolerant deep-sea iron reducing bacterium Shewanella piezotolerans WP3.</title>
        <authorList>
            <person name="Wang F."/>
            <person name="Wang J."/>
            <person name="Jian H."/>
            <person name="Zhang B."/>
            <person name="Li S."/>
            <person name="Wang F."/>
            <person name="Zeng X."/>
            <person name="Gao L."/>
            <person name="Bartlett D.H."/>
            <person name="Yu J."/>
            <person name="Hu S."/>
            <person name="Xiao X."/>
        </authorList>
    </citation>
    <scope>NUCLEOTIDE SEQUENCE [LARGE SCALE GENOMIC DNA]</scope>
    <source>
        <strain evidence="5">WP3 / JCM 13877</strain>
    </source>
</reference>
<dbReference type="RefSeq" id="WP_020910625.1">
    <property type="nucleotide sequence ID" value="NC_011566.1"/>
</dbReference>
<protein>
    <submittedName>
        <fullName evidence="4">HAD-superfamily hydrolase, subfamily IA, variant 1</fullName>
    </submittedName>
</protein>
<evidence type="ECO:0000313" key="5">
    <source>
        <dbReference type="Proteomes" id="UP000000753"/>
    </source>
</evidence>
<dbReference type="InterPro" id="IPR036412">
    <property type="entry name" value="HAD-like_sf"/>
</dbReference>
<dbReference type="GO" id="GO:0016787">
    <property type="term" value="F:hydrolase activity"/>
    <property type="evidence" value="ECO:0007669"/>
    <property type="project" value="UniProtKB-KW"/>
</dbReference>
<keyword evidence="2 4" id="KW-0378">Hydrolase</keyword>
<keyword evidence="3" id="KW-0460">Magnesium</keyword>
<keyword evidence="5" id="KW-1185">Reference proteome</keyword>
<dbReference type="OrthoDB" id="367448at2"/>
<dbReference type="InterPro" id="IPR051400">
    <property type="entry name" value="HAD-like_hydrolase"/>
</dbReference>
<dbReference type="InterPro" id="IPR023214">
    <property type="entry name" value="HAD_sf"/>
</dbReference>
<dbReference type="Pfam" id="PF00702">
    <property type="entry name" value="Hydrolase"/>
    <property type="match status" value="1"/>
</dbReference>
<dbReference type="AlphaFoldDB" id="B8CHW7"/>
<dbReference type="InterPro" id="IPR006439">
    <property type="entry name" value="HAD-SF_hydro_IA"/>
</dbReference>
<dbReference type="Gene3D" id="3.40.50.1000">
    <property type="entry name" value="HAD superfamily/HAD-like"/>
    <property type="match status" value="1"/>
</dbReference>
<sequence>MKLFIRPQSFSTISFDLDDTLYDNRPIIRQAEAASQQFLNHHYPKSQAWQIADWHRLKLTIIKQRPQLRHDPSLARQVMLECGLVELGYDATTAKLGATAVFDHFAMHRSHFSVSQQVLELLANLKQQYRLIGITNGNVDYQRIGLGDLLEFVLHPGQGFKQKPAADMFVQAAKRLNIPQRQILHVGDSAMSDVVGARQAGCQAVWLNPGFGVTKEAALTQQLPHIEINNIQELVKLKSFWR</sequence>
<dbReference type="EMBL" id="CP000472">
    <property type="protein sequence ID" value="ACJ27243.1"/>
    <property type="molecule type" value="Genomic_DNA"/>
</dbReference>
<evidence type="ECO:0000313" key="4">
    <source>
        <dbReference type="EMBL" id="ACJ27243.1"/>
    </source>
</evidence>
<dbReference type="eggNOG" id="COG1011">
    <property type="taxonomic scope" value="Bacteria"/>
</dbReference>
<dbReference type="Gene3D" id="1.20.120.1600">
    <property type="match status" value="1"/>
</dbReference>
<evidence type="ECO:0000256" key="1">
    <source>
        <dbReference type="ARBA" id="ARBA00001946"/>
    </source>
</evidence>